<comment type="caution">
    <text evidence="4">The sequence shown here is derived from an EMBL/GenBank/DDBJ whole genome shotgun (WGS) entry which is preliminary data.</text>
</comment>
<dbReference type="InterPro" id="IPR041577">
    <property type="entry name" value="RT_RNaseH_2"/>
</dbReference>
<protein>
    <submittedName>
        <fullName evidence="4">Uncharacterized protein</fullName>
    </submittedName>
</protein>
<feature type="domain" description="Reverse transcriptase/retrotransposon-derived protein RNase H-like" evidence="3">
    <location>
        <begin position="226"/>
        <end position="321"/>
    </location>
</feature>
<dbReference type="CDD" id="cd01647">
    <property type="entry name" value="RT_LTR"/>
    <property type="match status" value="1"/>
</dbReference>
<evidence type="ECO:0000259" key="3">
    <source>
        <dbReference type="Pfam" id="PF17919"/>
    </source>
</evidence>
<gene>
    <name evidence="4" type="ORF">MBJ925_LOCUS28732</name>
</gene>
<dbReference type="InterPro" id="IPR043502">
    <property type="entry name" value="DNA/RNA_pol_sf"/>
</dbReference>
<dbReference type="EMBL" id="CAJNRE010015379">
    <property type="protein sequence ID" value="CAF2136729.1"/>
    <property type="molecule type" value="Genomic_DNA"/>
</dbReference>
<proteinExistence type="predicted"/>
<dbReference type="Gene3D" id="3.30.70.270">
    <property type="match status" value="3"/>
</dbReference>
<keyword evidence="1" id="KW-0511">Multifunctional enzyme</keyword>
<accession>A0A816WPQ8</accession>
<dbReference type="InterPro" id="IPR050951">
    <property type="entry name" value="Retrovirus_Pol_polyprotein"/>
</dbReference>
<dbReference type="FunFam" id="3.30.70.270:FF:000020">
    <property type="entry name" value="Transposon Tf2-6 polyprotein-like Protein"/>
    <property type="match status" value="1"/>
</dbReference>
<evidence type="ECO:0000313" key="4">
    <source>
        <dbReference type="EMBL" id="CAF2136729.1"/>
    </source>
</evidence>
<dbReference type="Pfam" id="PF17919">
    <property type="entry name" value="RT_RNaseH_2"/>
    <property type="match status" value="1"/>
</dbReference>
<dbReference type="PANTHER" id="PTHR37984">
    <property type="entry name" value="PROTEIN CBG26694"/>
    <property type="match status" value="1"/>
</dbReference>
<dbReference type="AlphaFoldDB" id="A0A816WPQ8"/>
<evidence type="ECO:0000313" key="5">
    <source>
        <dbReference type="Proteomes" id="UP000663824"/>
    </source>
</evidence>
<dbReference type="FunFam" id="3.10.20.370:FF:000001">
    <property type="entry name" value="Retrovirus-related Pol polyprotein from transposon 17.6-like protein"/>
    <property type="match status" value="1"/>
</dbReference>
<dbReference type="PANTHER" id="PTHR37984:SF5">
    <property type="entry name" value="PROTEIN NYNRIN-LIKE"/>
    <property type="match status" value="1"/>
</dbReference>
<dbReference type="Proteomes" id="UP000663824">
    <property type="component" value="Unassembled WGS sequence"/>
</dbReference>
<name>A0A816WPQ8_9BILA</name>
<evidence type="ECO:0000259" key="2">
    <source>
        <dbReference type="Pfam" id="PF00078"/>
    </source>
</evidence>
<dbReference type="SUPFAM" id="SSF56672">
    <property type="entry name" value="DNA/RNA polymerases"/>
    <property type="match status" value="1"/>
</dbReference>
<dbReference type="GO" id="GO:0003824">
    <property type="term" value="F:catalytic activity"/>
    <property type="evidence" value="ECO:0007669"/>
    <property type="project" value="UniProtKB-KW"/>
</dbReference>
<dbReference type="InterPro" id="IPR043128">
    <property type="entry name" value="Rev_trsase/Diguanyl_cyclase"/>
</dbReference>
<dbReference type="CDD" id="cd09274">
    <property type="entry name" value="RNase_HI_RT_Ty3"/>
    <property type="match status" value="1"/>
</dbReference>
<dbReference type="Gene3D" id="3.10.20.370">
    <property type="match status" value="1"/>
</dbReference>
<evidence type="ECO:0000256" key="1">
    <source>
        <dbReference type="ARBA" id="ARBA00023268"/>
    </source>
</evidence>
<dbReference type="InterPro" id="IPR000477">
    <property type="entry name" value="RT_dom"/>
</dbReference>
<reference evidence="4" key="1">
    <citation type="submission" date="2021-02" db="EMBL/GenBank/DDBJ databases">
        <authorList>
            <person name="Nowell W R."/>
        </authorList>
    </citation>
    <scope>NUCLEOTIDE SEQUENCE</scope>
</reference>
<sequence length="384" mass="43900">MLEAGQIAPSRSPWASPIVLSPQKDGSLRFCVDYRKLNASTIRTAYPMPRVDDTLNSLREAKYISTLDLRSGYWQVEIDPDSRDKTAFIAHRGLYEFLVMPFELSNAPATFQRLMDIQHVHDLSIVFDRLTNTGLTLKASKCDFCRRELKYLGHLITADGIKPDPGLVASVQLFPQPTKIKDIQSFLGLTGYYRKFIKDYAKIAEPLISQLRSHQKSNRAMNHIEWSDKCTKAFDELKTALTQAPILQTPNFNEAFILEIDACDYGLGAILIQEYDNQQFVIAYASRTQTAAERNYFPTEKEALAIYWATKHFRPYLEGTMIYMRSNCRALQWLLDTKDSSGRLARWAISLSAFNIVDIKYKPGKINTNCDTVSRYPLPHILPF</sequence>
<organism evidence="4 5">
    <name type="scientific">Rotaria magnacalcarata</name>
    <dbReference type="NCBI Taxonomy" id="392030"/>
    <lineage>
        <taxon>Eukaryota</taxon>
        <taxon>Metazoa</taxon>
        <taxon>Spiralia</taxon>
        <taxon>Gnathifera</taxon>
        <taxon>Rotifera</taxon>
        <taxon>Eurotatoria</taxon>
        <taxon>Bdelloidea</taxon>
        <taxon>Philodinida</taxon>
        <taxon>Philodinidae</taxon>
        <taxon>Rotaria</taxon>
    </lineage>
</organism>
<dbReference type="Gene3D" id="3.10.10.10">
    <property type="entry name" value="HIV Type 1 Reverse Transcriptase, subunit A, domain 1"/>
    <property type="match status" value="1"/>
</dbReference>
<feature type="domain" description="Reverse transcriptase" evidence="2">
    <location>
        <begin position="22"/>
        <end position="116"/>
    </location>
</feature>
<dbReference type="Pfam" id="PF00078">
    <property type="entry name" value="RVT_1"/>
    <property type="match status" value="1"/>
</dbReference>